<name>A0ABP8NG29_9BACT</name>
<sequence length="104" mass="12175">MASKEALHQYVGRYYSPELETFYTIALKNDTLQLVHIHHGESRLNAIATDRLQASWWFVQSIEMVRNADKVITGLRMSNGRVRNLWFRRLPDDFGEEKLPIANK</sequence>
<accession>A0ABP8NG29</accession>
<gene>
    <name evidence="1" type="ORF">GCM10023189_49240</name>
</gene>
<keyword evidence="2" id="KW-1185">Reference proteome</keyword>
<proteinExistence type="predicted"/>
<dbReference type="RefSeq" id="WP_345248077.1">
    <property type="nucleotide sequence ID" value="NZ_BAABHD010000081.1"/>
</dbReference>
<evidence type="ECO:0000313" key="2">
    <source>
        <dbReference type="Proteomes" id="UP001501175"/>
    </source>
</evidence>
<comment type="caution">
    <text evidence="1">The sequence shown here is derived from an EMBL/GenBank/DDBJ whole genome shotgun (WGS) entry which is preliminary data.</text>
</comment>
<organism evidence="1 2">
    <name type="scientific">Nibrella saemangeumensis</name>
    <dbReference type="NCBI Taxonomy" id="1084526"/>
    <lineage>
        <taxon>Bacteria</taxon>
        <taxon>Pseudomonadati</taxon>
        <taxon>Bacteroidota</taxon>
        <taxon>Cytophagia</taxon>
        <taxon>Cytophagales</taxon>
        <taxon>Spirosomataceae</taxon>
        <taxon>Nibrella</taxon>
    </lineage>
</organism>
<protein>
    <submittedName>
        <fullName evidence="1">Uncharacterized protein</fullName>
    </submittedName>
</protein>
<reference evidence="2" key="1">
    <citation type="journal article" date="2019" name="Int. J. Syst. Evol. Microbiol.">
        <title>The Global Catalogue of Microorganisms (GCM) 10K type strain sequencing project: providing services to taxonomists for standard genome sequencing and annotation.</title>
        <authorList>
            <consortium name="The Broad Institute Genomics Platform"/>
            <consortium name="The Broad Institute Genome Sequencing Center for Infectious Disease"/>
            <person name="Wu L."/>
            <person name="Ma J."/>
        </authorList>
    </citation>
    <scope>NUCLEOTIDE SEQUENCE [LARGE SCALE GENOMIC DNA]</scope>
    <source>
        <strain evidence="2">JCM 17927</strain>
    </source>
</reference>
<dbReference type="EMBL" id="BAABHD010000081">
    <property type="protein sequence ID" value="GAA4466698.1"/>
    <property type="molecule type" value="Genomic_DNA"/>
</dbReference>
<evidence type="ECO:0000313" key="1">
    <source>
        <dbReference type="EMBL" id="GAA4466698.1"/>
    </source>
</evidence>
<dbReference type="Proteomes" id="UP001501175">
    <property type="component" value="Unassembled WGS sequence"/>
</dbReference>